<feature type="compositionally biased region" description="Acidic residues" evidence="1">
    <location>
        <begin position="870"/>
        <end position="880"/>
    </location>
</feature>
<feature type="region of interest" description="Disordered" evidence="1">
    <location>
        <begin position="670"/>
        <end position="696"/>
    </location>
</feature>
<evidence type="ECO:0000256" key="1">
    <source>
        <dbReference type="SAM" id="MobiDB-lite"/>
    </source>
</evidence>
<gene>
    <name evidence="2" type="ORF">APE01nite_00480</name>
</gene>
<dbReference type="AlphaFoldDB" id="A0A4Y3TML4"/>
<feature type="compositionally biased region" description="Basic and acidic residues" evidence="1">
    <location>
        <begin position="882"/>
        <end position="894"/>
    </location>
</feature>
<dbReference type="Proteomes" id="UP000317730">
    <property type="component" value="Unassembled WGS sequence"/>
</dbReference>
<organism evidence="2 3">
    <name type="scientific">Acetobacter peroxydans</name>
    <dbReference type="NCBI Taxonomy" id="104098"/>
    <lineage>
        <taxon>Bacteria</taxon>
        <taxon>Pseudomonadati</taxon>
        <taxon>Pseudomonadota</taxon>
        <taxon>Alphaproteobacteria</taxon>
        <taxon>Acetobacterales</taxon>
        <taxon>Acetobacteraceae</taxon>
        <taxon>Acetobacter</taxon>
    </lineage>
</organism>
<dbReference type="InterPro" id="IPR012683">
    <property type="entry name" value="CHP02302_TM"/>
</dbReference>
<evidence type="ECO:0000313" key="2">
    <source>
        <dbReference type="EMBL" id="GEB84251.1"/>
    </source>
</evidence>
<dbReference type="RefSeq" id="WP_141374225.1">
    <property type="nucleotide sequence ID" value="NZ_BAPL01000016.1"/>
</dbReference>
<comment type="caution">
    <text evidence="2">The sequence shown here is derived from an EMBL/GenBank/DDBJ whole genome shotgun (WGS) entry which is preliminary data.</text>
</comment>
<dbReference type="OrthoDB" id="8477685at2"/>
<keyword evidence="3" id="KW-1185">Reference proteome</keyword>
<feature type="region of interest" description="Disordered" evidence="1">
    <location>
        <begin position="710"/>
        <end position="743"/>
    </location>
</feature>
<sequence>MGGTHDSLTARPSHTGLLSARLASVRRHAALVLHIERVRPAVLPVLTALGLYVLAGLCRLPQHLPDPARWLLLLCGGGLCIGSLRARLRALPTLPASAIDRRIERASGLPNQPLAVLEDHPAPLSTDENHTQALWQVHQARSLAALEHLRAGWPDLLPASATGRAAIGGLLTCLCIATLLAGANAPGRILAAFIPGRDDPDVPRPHIEAWITPPAYTPDAPVFLGTNQSPANPPRIAQAARLSVVVSGMASAPVLRSLHGAVLKDESVQALDGHSWKLSATIEQGGLIRLSGRGRTLAQWPLNVLPDATPKVEWGESPGAVAGGWRTRLPYQASHAYGLSALTIILHAAHPARGADPARTLTLSVPLTGHPRSVRGALTPDLSEDPWAGSEVTGQLVARSVSNQTGESPTISFKLGARTFRSPLARAVLDVRRRLALGQETAADAATDLDALAGAPGPIQDTTTLSLNLAAIVGLLDNPHQDPRTARDGATNLLWDLALDIEDRRTGDTASAQASLDVRAAQAAVAQQLERLHAPHQDGTRNEAEQAELEERLKTLSEAISRKMQALADNALRNNTAIPDLPGLTDAGNKAFSRLMQQLQSDAANGHAEDAMKRLQDMEDAAEHMRNATPQDLAAMARQMVARQQAHEQMAALKDVTKRQLSLLDHAQARLEKAQSAASPPQEDQTDEDAQEDGAPLDLAHMPTSELLRRLGLPAPPGTDGSRPFPAAPAGHEPSASTPPDPALAEAQAAARRTERGTQHALERAVEELQNEVHDLTSKSPAALGEARKQMRAARKALADGNDAEAASAEQKALDALRQGRQQMQEAMKGSRNNSAPSFLPSFGGQSEDGSPGQKGASARGDNGEGTPTDTDDDSDDQDNANDQRDPLGRKLGEGQDQAPDDGSTHVPDTVTRQRAREIEQELRRRDSDRTRPPQELEYLDRLLKPF</sequence>
<dbReference type="Pfam" id="PF13779">
    <property type="entry name" value="DUF4175"/>
    <property type="match status" value="1"/>
</dbReference>
<protein>
    <recommendedName>
        <fullName evidence="4">TIGR02302 family protein</fullName>
    </recommendedName>
</protein>
<accession>A0A4Y3TML4</accession>
<dbReference type="EMBL" id="BJMV01000001">
    <property type="protein sequence ID" value="GEB84251.1"/>
    <property type="molecule type" value="Genomic_DNA"/>
</dbReference>
<proteinExistence type="predicted"/>
<feature type="compositionally biased region" description="Basic and acidic residues" evidence="1">
    <location>
        <begin position="915"/>
        <end position="947"/>
    </location>
</feature>
<evidence type="ECO:0008006" key="4">
    <source>
        <dbReference type="Google" id="ProtNLM"/>
    </source>
</evidence>
<reference evidence="2 3" key="1">
    <citation type="submission" date="2019-06" db="EMBL/GenBank/DDBJ databases">
        <title>Whole genome shotgun sequence of Acetobacter peroxydans NBRC 13755.</title>
        <authorList>
            <person name="Hosoyama A."/>
            <person name="Uohara A."/>
            <person name="Ohji S."/>
            <person name="Ichikawa N."/>
        </authorList>
    </citation>
    <scope>NUCLEOTIDE SEQUENCE [LARGE SCALE GENOMIC DNA]</scope>
    <source>
        <strain evidence="2 3">NBRC 13755</strain>
    </source>
</reference>
<name>A0A4Y3TML4_9PROT</name>
<evidence type="ECO:0000313" key="3">
    <source>
        <dbReference type="Proteomes" id="UP000317730"/>
    </source>
</evidence>
<feature type="region of interest" description="Disordered" evidence="1">
    <location>
        <begin position="769"/>
        <end position="947"/>
    </location>
</feature>
<feature type="compositionally biased region" description="Polar residues" evidence="1">
    <location>
        <begin position="820"/>
        <end position="837"/>
    </location>
</feature>